<name>A0A2H3DC60_ARMGA</name>
<proteinExistence type="predicted"/>
<sequence length="163" mass="18540">MSSTVNCLLFHRLFYRYEGLRLLIFSQGVPSHSSSTFGSSLSCAFLFFVSSFISIFFPRIVFPFLCLLPTVLPCIADLVSVFSCSRVLTPRPCIALANSSRSFSWTRALHTSHTGPCVMSHTYLPFHSVTADMSLSRRMHSRRRDFPCRTQCRHLCIDVLRAF</sequence>
<dbReference type="Proteomes" id="UP000217790">
    <property type="component" value="Unassembled WGS sequence"/>
</dbReference>
<protein>
    <recommendedName>
        <fullName evidence="4">Transmembrane protein</fullName>
    </recommendedName>
</protein>
<feature type="transmembrane region" description="Helical" evidence="1">
    <location>
        <begin position="37"/>
        <end position="57"/>
    </location>
</feature>
<keyword evidence="1" id="KW-0472">Membrane</keyword>
<keyword evidence="1" id="KW-1133">Transmembrane helix</keyword>
<dbReference type="EMBL" id="KZ293657">
    <property type="protein sequence ID" value="PBK92815.1"/>
    <property type="molecule type" value="Genomic_DNA"/>
</dbReference>
<reference evidence="3" key="1">
    <citation type="journal article" date="2017" name="Nat. Ecol. Evol.">
        <title>Genome expansion and lineage-specific genetic innovations in the forest pathogenic fungi Armillaria.</title>
        <authorList>
            <person name="Sipos G."/>
            <person name="Prasanna A.N."/>
            <person name="Walter M.C."/>
            <person name="O'Connor E."/>
            <person name="Balint B."/>
            <person name="Krizsan K."/>
            <person name="Kiss B."/>
            <person name="Hess J."/>
            <person name="Varga T."/>
            <person name="Slot J."/>
            <person name="Riley R."/>
            <person name="Boka B."/>
            <person name="Rigling D."/>
            <person name="Barry K."/>
            <person name="Lee J."/>
            <person name="Mihaltcheva S."/>
            <person name="LaButti K."/>
            <person name="Lipzen A."/>
            <person name="Waldron R."/>
            <person name="Moloney N.M."/>
            <person name="Sperisen C."/>
            <person name="Kredics L."/>
            <person name="Vagvoelgyi C."/>
            <person name="Patrignani A."/>
            <person name="Fitzpatrick D."/>
            <person name="Nagy I."/>
            <person name="Doyle S."/>
            <person name="Anderson J.B."/>
            <person name="Grigoriev I.V."/>
            <person name="Gueldener U."/>
            <person name="Muensterkoetter M."/>
            <person name="Nagy L.G."/>
        </authorList>
    </citation>
    <scope>NUCLEOTIDE SEQUENCE [LARGE SCALE GENOMIC DNA]</scope>
    <source>
        <strain evidence="3">Ar21-2</strain>
    </source>
</reference>
<feature type="transmembrane region" description="Helical" evidence="1">
    <location>
        <begin position="64"/>
        <end position="83"/>
    </location>
</feature>
<dbReference type="InParanoid" id="A0A2H3DC60"/>
<keyword evidence="1" id="KW-0812">Transmembrane</keyword>
<gene>
    <name evidence="2" type="ORF">ARMGADRAFT_138122</name>
</gene>
<keyword evidence="3" id="KW-1185">Reference proteome</keyword>
<evidence type="ECO:0000313" key="2">
    <source>
        <dbReference type="EMBL" id="PBK92815.1"/>
    </source>
</evidence>
<evidence type="ECO:0008006" key="4">
    <source>
        <dbReference type="Google" id="ProtNLM"/>
    </source>
</evidence>
<organism evidence="2 3">
    <name type="scientific">Armillaria gallica</name>
    <name type="common">Bulbous honey fungus</name>
    <name type="synonym">Armillaria bulbosa</name>
    <dbReference type="NCBI Taxonomy" id="47427"/>
    <lineage>
        <taxon>Eukaryota</taxon>
        <taxon>Fungi</taxon>
        <taxon>Dikarya</taxon>
        <taxon>Basidiomycota</taxon>
        <taxon>Agaricomycotina</taxon>
        <taxon>Agaricomycetes</taxon>
        <taxon>Agaricomycetidae</taxon>
        <taxon>Agaricales</taxon>
        <taxon>Marasmiineae</taxon>
        <taxon>Physalacriaceae</taxon>
        <taxon>Armillaria</taxon>
    </lineage>
</organism>
<accession>A0A2H3DC60</accession>
<dbReference type="AlphaFoldDB" id="A0A2H3DC60"/>
<evidence type="ECO:0000256" key="1">
    <source>
        <dbReference type="SAM" id="Phobius"/>
    </source>
</evidence>
<evidence type="ECO:0000313" key="3">
    <source>
        <dbReference type="Proteomes" id="UP000217790"/>
    </source>
</evidence>